<dbReference type="PANTHER" id="PTHR30160:SF15">
    <property type="entry name" value="GLYCOSYLTRANSFERASE HI_0523-RELATED"/>
    <property type="match status" value="1"/>
</dbReference>
<evidence type="ECO:0000313" key="4">
    <source>
        <dbReference type="Proteomes" id="UP000263486"/>
    </source>
</evidence>
<protein>
    <submittedName>
        <fullName evidence="3">Lipopolysaccharide heptosyltransferase family protein</fullName>
    </submittedName>
</protein>
<dbReference type="InterPro" id="IPR002201">
    <property type="entry name" value="Glyco_trans_9"/>
</dbReference>
<keyword evidence="4" id="KW-1185">Reference proteome</keyword>
<dbReference type="Proteomes" id="UP000263486">
    <property type="component" value="Unassembled WGS sequence"/>
</dbReference>
<evidence type="ECO:0000313" key="3">
    <source>
        <dbReference type="EMBL" id="REI41315.1"/>
    </source>
</evidence>
<organism evidence="3 4">
    <name type="scientific">Psychrilyobacter piezotolerans</name>
    <dbReference type="NCBI Taxonomy" id="2293438"/>
    <lineage>
        <taxon>Bacteria</taxon>
        <taxon>Fusobacteriati</taxon>
        <taxon>Fusobacteriota</taxon>
        <taxon>Fusobacteriia</taxon>
        <taxon>Fusobacteriales</taxon>
        <taxon>Fusobacteriaceae</taxon>
        <taxon>Psychrilyobacter</taxon>
    </lineage>
</organism>
<dbReference type="EMBL" id="QUAJ01000011">
    <property type="protein sequence ID" value="REI41315.1"/>
    <property type="molecule type" value="Genomic_DNA"/>
</dbReference>
<keyword evidence="1" id="KW-0328">Glycosyltransferase</keyword>
<evidence type="ECO:0000256" key="1">
    <source>
        <dbReference type="ARBA" id="ARBA00022676"/>
    </source>
</evidence>
<dbReference type="InterPro" id="IPR051199">
    <property type="entry name" value="LPS_LOS_Heptosyltrfase"/>
</dbReference>
<gene>
    <name evidence="3" type="ORF">DYH56_07745</name>
</gene>
<dbReference type="RefSeq" id="WP_114642292.1">
    <property type="nucleotide sequence ID" value="NZ_JAACIO010000012.1"/>
</dbReference>
<reference evidence="3 4" key="1">
    <citation type="submission" date="2018-08" db="EMBL/GenBank/DDBJ databases">
        <title>Draft genome sequence of Psychrilyobacter sp. strain SD5 isolated from Black Sea water.</title>
        <authorList>
            <person name="Yadav S."/>
            <person name="Villanueva L."/>
            <person name="Damste J.S.S."/>
        </authorList>
    </citation>
    <scope>NUCLEOTIDE SEQUENCE [LARGE SCALE GENOMIC DNA]</scope>
    <source>
        <strain evidence="3 4">SD5</strain>
    </source>
</reference>
<accession>A0ABX9KHI6</accession>
<comment type="caution">
    <text evidence="3">The sequence shown here is derived from an EMBL/GenBank/DDBJ whole genome shotgun (WGS) entry which is preliminary data.</text>
</comment>
<dbReference type="Pfam" id="PF01075">
    <property type="entry name" value="Glyco_transf_9"/>
    <property type="match status" value="1"/>
</dbReference>
<dbReference type="CDD" id="cd03789">
    <property type="entry name" value="GT9_LPS_heptosyltransferase"/>
    <property type="match status" value="1"/>
</dbReference>
<sequence length="384" mass="44756">MGIRELNRKLQDFLRPKRLALGRFLWDRKNNSSFLWFLFNKEKPRLELKKIKHNNLIKEENIRSILFIRNDGKIGDMIINTLMFREIKKVYPGVKIGVVTRGANKQVIVNNPHVDAIYDYSKSDRELKNLAHKIMEEKYDLLIDFSEILRVKQMKFINLCMARVNMGLNKDDWNLFDVSVEYIDGEKHITNRYKEYLKILGIKNPNLSYDIHLSEENLKFGIEFRERIKEKKLICINPYGASKYRTLNEKKIKEIVGEILKEEDTAVTFVYSPDKLVELKKIAEEINLERVYLNEKIFTILDTASIIKVSDLIITPDTSIVHLGVALDKKMAAIYRSDEGSGELNSLVWGANSPKVKQIYAEPSLGENEEADINEFHVEEIELS</sequence>
<name>A0ABX9KHI6_9FUSO</name>
<keyword evidence="2" id="KW-0808">Transferase</keyword>
<dbReference type="SUPFAM" id="SSF53756">
    <property type="entry name" value="UDP-Glycosyltransferase/glycogen phosphorylase"/>
    <property type="match status" value="1"/>
</dbReference>
<evidence type="ECO:0000256" key="2">
    <source>
        <dbReference type="ARBA" id="ARBA00022679"/>
    </source>
</evidence>
<proteinExistence type="predicted"/>
<dbReference type="PANTHER" id="PTHR30160">
    <property type="entry name" value="TETRAACYLDISACCHARIDE 4'-KINASE-RELATED"/>
    <property type="match status" value="1"/>
</dbReference>
<dbReference type="Gene3D" id="3.40.50.2000">
    <property type="entry name" value="Glycogen Phosphorylase B"/>
    <property type="match status" value="2"/>
</dbReference>